<evidence type="ECO:0000256" key="1">
    <source>
        <dbReference type="SAM" id="MobiDB-lite"/>
    </source>
</evidence>
<sequence length="425" mass="44441">MYKSRVQIERQAVCIANRAWISRENILQDSSITWAKPHPLASGHAALYTRSKLELTATSTHSSSAPYPNQTPDTDAPASPQTMHTLSLAGPHRPLETHLLRTRRLGGSWTDGCDTLLAHNKPDGAQHTAIWTRIDDGMKSPQAAILDWLLEDGLRVLALVATEIRVGGGGALGLLAVFGGQAAVLVVLEYGDLTAAQDGLKWEADEKLGGRGKEGAERVGCRGDDGVDGEGGAEYEGCRRGDEGRYAGVEQGGREEVRGYGYRGKQREAGIDGARSGGDGGDDQTGADEVEGREDGGSDGRGSDSNAEGHERRGALDDVQAAEAARRCAHGARVRDVEEGGEGAAEPAFGGLEQEVVDEGAVGALPHSPGRLLLPQLGDDLEQRVGALEVQLAGGGLGRPCGRGGARAAVGVALGPLPGRRRARA</sequence>
<feature type="compositionally biased region" description="Polar residues" evidence="1">
    <location>
        <begin position="59"/>
        <end position="85"/>
    </location>
</feature>
<keyword evidence="3" id="KW-1185">Reference proteome</keyword>
<gene>
    <name evidence="2" type="ORF">B5807_08948</name>
</gene>
<evidence type="ECO:0000313" key="2">
    <source>
        <dbReference type="EMBL" id="OSS46653.1"/>
    </source>
</evidence>
<feature type="region of interest" description="Disordered" evidence="1">
    <location>
        <begin position="59"/>
        <end position="88"/>
    </location>
</feature>
<dbReference type="AlphaFoldDB" id="A0A1Y2LS11"/>
<name>A0A1Y2LS11_EPING</name>
<dbReference type="InParanoid" id="A0A1Y2LS11"/>
<organism evidence="2 3">
    <name type="scientific">Epicoccum nigrum</name>
    <name type="common">Soil fungus</name>
    <name type="synonym">Epicoccum purpurascens</name>
    <dbReference type="NCBI Taxonomy" id="105696"/>
    <lineage>
        <taxon>Eukaryota</taxon>
        <taxon>Fungi</taxon>
        <taxon>Dikarya</taxon>
        <taxon>Ascomycota</taxon>
        <taxon>Pezizomycotina</taxon>
        <taxon>Dothideomycetes</taxon>
        <taxon>Pleosporomycetidae</taxon>
        <taxon>Pleosporales</taxon>
        <taxon>Pleosporineae</taxon>
        <taxon>Didymellaceae</taxon>
        <taxon>Epicoccum</taxon>
    </lineage>
</organism>
<proteinExistence type="predicted"/>
<feature type="compositionally biased region" description="Basic and acidic residues" evidence="1">
    <location>
        <begin position="236"/>
        <end position="245"/>
    </location>
</feature>
<feature type="region of interest" description="Disordered" evidence="1">
    <location>
        <begin position="208"/>
        <end position="325"/>
    </location>
</feature>
<dbReference type="EMBL" id="KZ107850">
    <property type="protein sequence ID" value="OSS46653.1"/>
    <property type="molecule type" value="Genomic_DNA"/>
</dbReference>
<feature type="compositionally biased region" description="Basic and acidic residues" evidence="1">
    <location>
        <begin position="293"/>
        <end position="316"/>
    </location>
</feature>
<dbReference type="Proteomes" id="UP000193240">
    <property type="component" value="Unassembled WGS sequence"/>
</dbReference>
<evidence type="ECO:0000313" key="3">
    <source>
        <dbReference type="Proteomes" id="UP000193240"/>
    </source>
</evidence>
<protein>
    <submittedName>
        <fullName evidence="2">Uncharacterized protein</fullName>
    </submittedName>
</protein>
<accession>A0A1Y2LS11</accession>
<feature type="compositionally biased region" description="Basic and acidic residues" evidence="1">
    <location>
        <begin position="208"/>
        <end position="225"/>
    </location>
</feature>
<feature type="compositionally biased region" description="Acidic residues" evidence="1">
    <location>
        <begin position="280"/>
        <end position="292"/>
    </location>
</feature>
<reference evidence="2 3" key="1">
    <citation type="journal article" date="2017" name="Genome Announc.">
        <title>Genome sequence of the saprophytic ascomycete Epicoccum nigrum ICMP 19927 strain isolated from New Zealand.</title>
        <authorList>
            <person name="Fokin M."/>
            <person name="Fleetwood D."/>
            <person name="Weir B.S."/>
            <person name="Villas-Boas S.G."/>
        </authorList>
    </citation>
    <scope>NUCLEOTIDE SEQUENCE [LARGE SCALE GENOMIC DNA]</scope>
    <source>
        <strain evidence="2 3">ICMP 19927</strain>
    </source>
</reference>